<dbReference type="SUPFAM" id="SSF81631">
    <property type="entry name" value="PAP/OAS1 substrate-binding domain"/>
    <property type="match status" value="1"/>
</dbReference>
<dbReference type="InterPro" id="IPR006116">
    <property type="entry name" value="NT_2-5OAS_ClassI-CCAase"/>
</dbReference>
<dbReference type="PROSITE" id="PS50152">
    <property type="entry name" value="25A_SYNTH_3"/>
    <property type="match status" value="1"/>
</dbReference>
<organism evidence="4 5">
    <name type="scientific">Orchesella dallaii</name>
    <dbReference type="NCBI Taxonomy" id="48710"/>
    <lineage>
        <taxon>Eukaryota</taxon>
        <taxon>Metazoa</taxon>
        <taxon>Ecdysozoa</taxon>
        <taxon>Arthropoda</taxon>
        <taxon>Hexapoda</taxon>
        <taxon>Collembola</taxon>
        <taxon>Entomobryomorpha</taxon>
        <taxon>Entomobryoidea</taxon>
        <taxon>Orchesellidae</taxon>
        <taxon>Orchesellinae</taxon>
        <taxon>Orchesella</taxon>
    </lineage>
</organism>
<dbReference type="Pfam" id="PF01909">
    <property type="entry name" value="NTP_transf_2"/>
    <property type="match status" value="1"/>
</dbReference>
<evidence type="ECO:0000256" key="1">
    <source>
        <dbReference type="ARBA" id="ARBA00009526"/>
    </source>
</evidence>
<protein>
    <submittedName>
        <fullName evidence="4">Uncharacterized protein</fullName>
    </submittedName>
</protein>
<dbReference type="SUPFAM" id="SSF81301">
    <property type="entry name" value="Nucleotidyltransferase"/>
    <property type="match status" value="1"/>
</dbReference>
<dbReference type="InterPro" id="IPR043519">
    <property type="entry name" value="NT_sf"/>
</dbReference>
<feature type="domain" description="2'-5'-oligoadenylate synthetase 1" evidence="3">
    <location>
        <begin position="187"/>
        <end position="311"/>
    </location>
</feature>
<reference evidence="4 5" key="1">
    <citation type="submission" date="2024-08" db="EMBL/GenBank/DDBJ databases">
        <authorList>
            <person name="Cucini C."/>
            <person name="Frati F."/>
        </authorList>
    </citation>
    <scope>NUCLEOTIDE SEQUENCE [LARGE SCALE GENOMIC DNA]</scope>
</reference>
<accession>A0ABP1QAN1</accession>
<comment type="caution">
    <text evidence="4">The sequence shown here is derived from an EMBL/GenBank/DDBJ whole genome shotgun (WGS) entry which is preliminary data.</text>
</comment>
<evidence type="ECO:0000313" key="4">
    <source>
        <dbReference type="EMBL" id="CAL8094521.1"/>
    </source>
</evidence>
<gene>
    <name evidence="4" type="ORF">ODALV1_LOCUS8803</name>
</gene>
<dbReference type="PANTHER" id="PTHR11258">
    <property type="entry name" value="2-5 OLIGOADENYLATE SYNTHETASE"/>
    <property type="match status" value="1"/>
</dbReference>
<evidence type="ECO:0000259" key="3">
    <source>
        <dbReference type="Pfam" id="PF10421"/>
    </source>
</evidence>
<evidence type="ECO:0000259" key="2">
    <source>
        <dbReference type="Pfam" id="PF01909"/>
    </source>
</evidence>
<evidence type="ECO:0000313" key="5">
    <source>
        <dbReference type="Proteomes" id="UP001642540"/>
    </source>
</evidence>
<sequence>MDALSTSSSASSDWDTLPKLSVSDLLHQISLEQVPSEDHARKCQDIALSLVGILEKEMGPSLSGHVMVAGSYGKGTAIVNDSDYDIVIFFNELEPPFTKVLEDMERALKGNADRFKGFKWRFRSSIHICFDVEGIRFDLTPAAQLDNNFQWNRWCCFAPSLLTPYPSQQYVKTLQKISKMKDPEATSYLYSSSLSIDAVVFVQRQNAFIHSVIRLAKHWASHVNTGRIQIRGKSLLVETVAIHASYSLSPVEMINRNLDKAFIKFLELFSDARTLRLYVFVNYQREDIPDSVFNQTPLVLDPANPYNNLLSPGNFPILALKCFEDAAKITNSKVKAWMECNDSDSLLFKLVFDIP</sequence>
<dbReference type="InterPro" id="IPR018952">
    <property type="entry name" value="2-5-oligoAdlate_synth_1_dom2/C"/>
</dbReference>
<dbReference type="InterPro" id="IPR002934">
    <property type="entry name" value="Polymerase_NTP_transf_dom"/>
</dbReference>
<dbReference type="CDD" id="cd05400">
    <property type="entry name" value="NT_2-5OAS_ClassI-CCAase"/>
    <property type="match status" value="1"/>
</dbReference>
<dbReference type="PANTHER" id="PTHR11258:SF11">
    <property type="entry name" value="C2H2-TYPE DOMAIN-CONTAINING PROTEIN"/>
    <property type="match status" value="1"/>
</dbReference>
<proteinExistence type="inferred from homology"/>
<dbReference type="Proteomes" id="UP001642540">
    <property type="component" value="Unassembled WGS sequence"/>
</dbReference>
<name>A0ABP1QAN1_9HEXA</name>
<dbReference type="Pfam" id="PF10421">
    <property type="entry name" value="OAS1_C"/>
    <property type="match status" value="1"/>
</dbReference>
<dbReference type="Gene3D" id="1.10.1410.20">
    <property type="entry name" value="2'-5'-oligoadenylate synthetase 1, domain 2"/>
    <property type="match status" value="1"/>
</dbReference>
<feature type="domain" description="Polymerase nucleotidyl transferase" evidence="2">
    <location>
        <begin position="64"/>
        <end position="95"/>
    </location>
</feature>
<dbReference type="EMBL" id="CAXLJM020000027">
    <property type="protein sequence ID" value="CAL8094521.1"/>
    <property type="molecule type" value="Genomic_DNA"/>
</dbReference>
<dbReference type="Gene3D" id="3.30.460.10">
    <property type="entry name" value="Beta Polymerase, domain 2"/>
    <property type="match status" value="1"/>
</dbReference>
<comment type="similarity">
    <text evidence="1">Belongs to the 2-5A synthase family.</text>
</comment>
<keyword evidence="5" id="KW-1185">Reference proteome</keyword>